<evidence type="ECO:0000313" key="2">
    <source>
        <dbReference type="EMBL" id="KAK2086090.1"/>
    </source>
</evidence>
<comment type="caution">
    <text evidence="2">The sequence shown here is derived from an EMBL/GenBank/DDBJ whole genome shotgun (WGS) entry which is preliminary data.</text>
</comment>
<evidence type="ECO:0000313" key="3">
    <source>
        <dbReference type="Proteomes" id="UP001266305"/>
    </source>
</evidence>
<protein>
    <submittedName>
        <fullName evidence="2">ATP-binding cassette sub- B member 10, mitochondrial</fullName>
    </submittedName>
</protein>
<dbReference type="InterPro" id="IPR039421">
    <property type="entry name" value="Type_1_exporter"/>
</dbReference>
<dbReference type="InterPro" id="IPR027417">
    <property type="entry name" value="P-loop_NTPase"/>
</dbReference>
<dbReference type="PANTHER" id="PTHR43394:SF1">
    <property type="entry name" value="ATP-BINDING CASSETTE SUB-FAMILY B MEMBER 10, MITOCHONDRIAL"/>
    <property type="match status" value="1"/>
</dbReference>
<keyword evidence="3" id="KW-1185">Reference proteome</keyword>
<dbReference type="EMBL" id="JASSZA010000020">
    <property type="protein sequence ID" value="KAK2086090.1"/>
    <property type="molecule type" value="Genomic_DNA"/>
</dbReference>
<sequence>MYNPKILLLDEATSALDAENEYLVQEALDRLMDGRTVLIIAHRLSTIKNANVVAVLDQGKITEYGKHEELLSKPNGIYRKLMNKQKPSQKDGGETTNQSNKAQE</sequence>
<organism evidence="2 3">
    <name type="scientific">Saguinus oedipus</name>
    <name type="common">Cotton-top tamarin</name>
    <name type="synonym">Oedipomidas oedipus</name>
    <dbReference type="NCBI Taxonomy" id="9490"/>
    <lineage>
        <taxon>Eukaryota</taxon>
        <taxon>Metazoa</taxon>
        <taxon>Chordata</taxon>
        <taxon>Craniata</taxon>
        <taxon>Vertebrata</taxon>
        <taxon>Euteleostomi</taxon>
        <taxon>Mammalia</taxon>
        <taxon>Eutheria</taxon>
        <taxon>Euarchontoglires</taxon>
        <taxon>Primates</taxon>
        <taxon>Haplorrhini</taxon>
        <taxon>Platyrrhini</taxon>
        <taxon>Cebidae</taxon>
        <taxon>Callitrichinae</taxon>
        <taxon>Saguinus</taxon>
    </lineage>
</organism>
<accession>A0ABQ9TMT5</accession>
<name>A0ABQ9TMT5_SAGOE</name>
<dbReference type="SUPFAM" id="SSF52540">
    <property type="entry name" value="P-loop containing nucleoside triphosphate hydrolases"/>
    <property type="match status" value="1"/>
</dbReference>
<reference evidence="2 3" key="1">
    <citation type="submission" date="2023-05" db="EMBL/GenBank/DDBJ databases">
        <title>B98-5 Cell Line De Novo Hybrid Assembly: An Optical Mapping Approach.</title>
        <authorList>
            <person name="Kananen K."/>
            <person name="Auerbach J.A."/>
            <person name="Kautto E."/>
            <person name="Blachly J.S."/>
        </authorList>
    </citation>
    <scope>NUCLEOTIDE SEQUENCE [LARGE SCALE GENOMIC DNA]</scope>
    <source>
        <strain evidence="2">B95-8</strain>
        <tissue evidence="2">Cell line</tissue>
    </source>
</reference>
<proteinExistence type="predicted"/>
<dbReference type="PANTHER" id="PTHR43394">
    <property type="entry name" value="ATP-DEPENDENT PERMEASE MDL1, MITOCHONDRIAL"/>
    <property type="match status" value="1"/>
</dbReference>
<feature type="compositionally biased region" description="Polar residues" evidence="1">
    <location>
        <begin position="94"/>
        <end position="104"/>
    </location>
</feature>
<evidence type="ECO:0000256" key="1">
    <source>
        <dbReference type="SAM" id="MobiDB-lite"/>
    </source>
</evidence>
<keyword evidence="2" id="KW-0547">Nucleotide-binding</keyword>
<dbReference type="GO" id="GO:0005524">
    <property type="term" value="F:ATP binding"/>
    <property type="evidence" value="ECO:0007669"/>
    <property type="project" value="UniProtKB-KW"/>
</dbReference>
<dbReference type="Gene3D" id="3.40.50.300">
    <property type="entry name" value="P-loop containing nucleotide triphosphate hydrolases"/>
    <property type="match status" value="1"/>
</dbReference>
<keyword evidence="2" id="KW-0067">ATP-binding</keyword>
<gene>
    <name evidence="2" type="primary">ABCB10_7</name>
    <name evidence="2" type="ORF">P7K49_035515</name>
</gene>
<feature type="region of interest" description="Disordered" evidence="1">
    <location>
        <begin position="80"/>
        <end position="104"/>
    </location>
</feature>
<dbReference type="Proteomes" id="UP001266305">
    <property type="component" value="Unassembled WGS sequence"/>
</dbReference>